<dbReference type="Proteomes" id="UP000237347">
    <property type="component" value="Unassembled WGS sequence"/>
</dbReference>
<reference evidence="1 2" key="1">
    <citation type="journal article" date="2018" name="Sci. Data">
        <title>The draft genome sequence of cork oak.</title>
        <authorList>
            <person name="Ramos A.M."/>
            <person name="Usie A."/>
            <person name="Barbosa P."/>
            <person name="Barros P.M."/>
            <person name="Capote T."/>
            <person name="Chaves I."/>
            <person name="Simoes F."/>
            <person name="Abreu I."/>
            <person name="Carrasquinho I."/>
            <person name="Faro C."/>
            <person name="Guimaraes J.B."/>
            <person name="Mendonca D."/>
            <person name="Nobrega F."/>
            <person name="Rodrigues L."/>
            <person name="Saibo N.J.M."/>
            <person name="Varela M.C."/>
            <person name="Egas C."/>
            <person name="Matos J."/>
            <person name="Miguel C.M."/>
            <person name="Oliveira M.M."/>
            <person name="Ricardo C.P."/>
            <person name="Goncalves S."/>
        </authorList>
    </citation>
    <scope>NUCLEOTIDE SEQUENCE [LARGE SCALE GENOMIC DNA]</scope>
    <source>
        <strain evidence="2">cv. HL8</strain>
    </source>
</reference>
<evidence type="ECO:0000313" key="1">
    <source>
        <dbReference type="EMBL" id="KAK7847584.1"/>
    </source>
</evidence>
<dbReference type="EMBL" id="PKMF04000139">
    <property type="protein sequence ID" value="KAK7847584.1"/>
    <property type="molecule type" value="Genomic_DNA"/>
</dbReference>
<evidence type="ECO:0000313" key="2">
    <source>
        <dbReference type="Proteomes" id="UP000237347"/>
    </source>
</evidence>
<comment type="caution">
    <text evidence="1">The sequence shown here is derived from an EMBL/GenBank/DDBJ whole genome shotgun (WGS) entry which is preliminary data.</text>
</comment>
<dbReference type="AlphaFoldDB" id="A0AAW0L7P4"/>
<organism evidence="1 2">
    <name type="scientific">Quercus suber</name>
    <name type="common">Cork oak</name>
    <dbReference type="NCBI Taxonomy" id="58331"/>
    <lineage>
        <taxon>Eukaryota</taxon>
        <taxon>Viridiplantae</taxon>
        <taxon>Streptophyta</taxon>
        <taxon>Embryophyta</taxon>
        <taxon>Tracheophyta</taxon>
        <taxon>Spermatophyta</taxon>
        <taxon>Magnoliopsida</taxon>
        <taxon>eudicotyledons</taxon>
        <taxon>Gunneridae</taxon>
        <taxon>Pentapetalae</taxon>
        <taxon>rosids</taxon>
        <taxon>fabids</taxon>
        <taxon>Fagales</taxon>
        <taxon>Fagaceae</taxon>
        <taxon>Quercus</taxon>
    </lineage>
</organism>
<proteinExistence type="predicted"/>
<protein>
    <submittedName>
        <fullName evidence="1">Uncharacterized protein</fullName>
    </submittedName>
</protein>
<gene>
    <name evidence="1" type="ORF">CFP56_006469</name>
</gene>
<keyword evidence="2" id="KW-1185">Reference proteome</keyword>
<accession>A0AAW0L7P4</accession>
<sequence length="117" mass="13309">MFEGFGSMTKCHPDCAIFNFDVRNKLNTGCDPCPPISFVIDWNSRSSCDIASVLSTQQICVVYWNARGKHNAKNLTSIKLYADEAFSIISCPIFKWKIRTEGKNKYTASNENESKWQ</sequence>
<name>A0AAW0L7P4_QUESU</name>